<reference evidence="1" key="1">
    <citation type="journal article" date="2020" name="Stud. Mycol.">
        <title>101 Dothideomycetes genomes: a test case for predicting lifestyles and emergence of pathogens.</title>
        <authorList>
            <person name="Haridas S."/>
            <person name="Albert R."/>
            <person name="Binder M."/>
            <person name="Bloem J."/>
            <person name="Labutti K."/>
            <person name="Salamov A."/>
            <person name="Andreopoulos B."/>
            <person name="Baker S."/>
            <person name="Barry K."/>
            <person name="Bills G."/>
            <person name="Bluhm B."/>
            <person name="Cannon C."/>
            <person name="Castanera R."/>
            <person name="Culley D."/>
            <person name="Daum C."/>
            <person name="Ezra D."/>
            <person name="Gonzalez J."/>
            <person name="Henrissat B."/>
            <person name="Kuo A."/>
            <person name="Liang C."/>
            <person name="Lipzen A."/>
            <person name="Lutzoni F."/>
            <person name="Magnuson J."/>
            <person name="Mondo S."/>
            <person name="Nolan M."/>
            <person name="Ohm R."/>
            <person name="Pangilinan J."/>
            <person name="Park H.-J."/>
            <person name="Ramirez L."/>
            <person name="Alfaro M."/>
            <person name="Sun H."/>
            <person name="Tritt A."/>
            <person name="Yoshinaga Y."/>
            <person name="Zwiers L.-H."/>
            <person name="Turgeon B."/>
            <person name="Goodwin S."/>
            <person name="Spatafora J."/>
            <person name="Crous P."/>
            <person name="Grigoriev I."/>
        </authorList>
    </citation>
    <scope>NUCLEOTIDE SEQUENCE</scope>
    <source>
        <strain evidence="1">ATCC 200398</strain>
    </source>
</reference>
<protein>
    <submittedName>
        <fullName evidence="1">Uncharacterized protein</fullName>
    </submittedName>
</protein>
<name>A0ACB6QR05_9PLEO</name>
<sequence>MALTCDGYIYYSVRKINCWLIIRTFGCIGAVDVRTEHVTVTVHFVQTVVRPVGSPGLYTKTNSRVLPNSLSKHISSIQALVTYHVEYAEASLNLIFMQSYYHSSLTSHSSSSCSDALRRIRIRRCIALVQPSPVQLPDKPLPKPNDPQYHSNFPLVFPSHLRIIGLYKGFDQRDSTRGEHAKNHVNRKSSKGLLEPHFQQSLMDMSIKLFCQYSFYPPYMADFAPLDVPCYVDDEERNTINHHTSAQHMQVLHDTISRVSYYRIASSQEGKDRMIFSDAISLPAAMIRWEDPGPWAKPSPRNIKMQSIDPLVWAYMGVIAKCGEMWAVAEWRRRSTISREIFASYRAGF</sequence>
<evidence type="ECO:0000313" key="1">
    <source>
        <dbReference type="EMBL" id="KAF2469424.1"/>
    </source>
</evidence>
<proteinExistence type="predicted"/>
<dbReference type="EMBL" id="MU003512">
    <property type="protein sequence ID" value="KAF2469424.1"/>
    <property type="molecule type" value="Genomic_DNA"/>
</dbReference>
<comment type="caution">
    <text evidence="1">The sequence shown here is derived from an EMBL/GenBank/DDBJ whole genome shotgun (WGS) entry which is preliminary data.</text>
</comment>
<accession>A0ACB6QR05</accession>
<evidence type="ECO:0000313" key="2">
    <source>
        <dbReference type="Proteomes" id="UP000799755"/>
    </source>
</evidence>
<keyword evidence="2" id="KW-1185">Reference proteome</keyword>
<gene>
    <name evidence="1" type="ORF">BDR25DRAFT_356657</name>
</gene>
<dbReference type="Proteomes" id="UP000799755">
    <property type="component" value="Unassembled WGS sequence"/>
</dbReference>
<organism evidence="1 2">
    <name type="scientific">Lindgomyces ingoldianus</name>
    <dbReference type="NCBI Taxonomy" id="673940"/>
    <lineage>
        <taxon>Eukaryota</taxon>
        <taxon>Fungi</taxon>
        <taxon>Dikarya</taxon>
        <taxon>Ascomycota</taxon>
        <taxon>Pezizomycotina</taxon>
        <taxon>Dothideomycetes</taxon>
        <taxon>Pleosporomycetidae</taxon>
        <taxon>Pleosporales</taxon>
        <taxon>Lindgomycetaceae</taxon>
        <taxon>Lindgomyces</taxon>
    </lineage>
</organism>